<dbReference type="InterPro" id="IPR043724">
    <property type="entry name" value="DUF5666"/>
</dbReference>
<protein>
    <recommendedName>
        <fullName evidence="2">DUF5666 domain-containing protein</fullName>
    </recommendedName>
</protein>
<evidence type="ECO:0000313" key="3">
    <source>
        <dbReference type="EMBL" id="PSW18392.1"/>
    </source>
</evidence>
<dbReference type="Proteomes" id="UP000241771">
    <property type="component" value="Unassembled WGS sequence"/>
</dbReference>
<dbReference type="OrthoDB" id="5592950at2"/>
<feature type="domain" description="DUF5666" evidence="2">
    <location>
        <begin position="160"/>
        <end position="218"/>
    </location>
</feature>
<feature type="chain" id="PRO_5015505232" description="DUF5666 domain-containing protein" evidence="1">
    <location>
        <begin position="19"/>
        <end position="421"/>
    </location>
</feature>
<feature type="domain" description="DUF5666" evidence="2">
    <location>
        <begin position="312"/>
        <end position="357"/>
    </location>
</feature>
<name>A0A2T3NQ94_9GAMM</name>
<dbReference type="PROSITE" id="PS51257">
    <property type="entry name" value="PROKAR_LIPOPROTEIN"/>
    <property type="match status" value="1"/>
</dbReference>
<dbReference type="EMBL" id="PYMA01000011">
    <property type="protein sequence ID" value="PSW18392.1"/>
    <property type="molecule type" value="Genomic_DNA"/>
</dbReference>
<feature type="domain" description="DUF5666" evidence="2">
    <location>
        <begin position="232"/>
        <end position="292"/>
    </location>
</feature>
<dbReference type="Pfam" id="PF18914">
    <property type="entry name" value="DUF5666"/>
    <property type="match status" value="4"/>
</dbReference>
<gene>
    <name evidence="3" type="ORF">C9I98_16965</name>
</gene>
<keyword evidence="1" id="KW-0732">Signal</keyword>
<evidence type="ECO:0000256" key="1">
    <source>
        <dbReference type="SAM" id="SignalP"/>
    </source>
</evidence>
<feature type="domain" description="DUF5666" evidence="2">
    <location>
        <begin position="99"/>
        <end position="143"/>
    </location>
</feature>
<keyword evidence="4" id="KW-1185">Reference proteome</keyword>
<comment type="caution">
    <text evidence="3">The sequence shown here is derived from an EMBL/GenBank/DDBJ whole genome shotgun (WGS) entry which is preliminary data.</text>
</comment>
<dbReference type="RefSeq" id="WP_036831770.1">
    <property type="nucleotide sequence ID" value="NZ_JGVO01001602.1"/>
</dbReference>
<sequence>MKKMLLVTVIGAMLSACGGSGSDSSDGTGQSKSLNGNIDQISYSDQEFTINGETVDFSQAEVTYQDIHFDPNNLVAGMRVDVDYDDGRVSEVEVEPVLTGNVDTISGNTITVNGVSFTVANPPSINTNDWVMVFGYTLANGQWQIDIVTAVNAYPFDEVEGRITDFNGQAQTFKVNGMVVNYSNTPQHEIDDDQPLQNGLWVEVFGDYSSSEMLAREIDIEDEHDFDGTEVEGMISWVNSDQSQFEINGRTSVRVDSRTRFEDGNQSHLTVGRLVETELKNEAGYLVAVEVEFEGNDSGVNVDSFSVEGEASYDGTTLTINGISFITDSATYFDDGLTLATIDGRWVELEGTEVAAGFLVREVEPEQQELEISLEGPVDAGDNSLWGYKATDSSLGTTDGSWVDVECQFDGTTISRCLADD</sequence>
<evidence type="ECO:0000259" key="2">
    <source>
        <dbReference type="Pfam" id="PF18914"/>
    </source>
</evidence>
<evidence type="ECO:0000313" key="4">
    <source>
        <dbReference type="Proteomes" id="UP000241771"/>
    </source>
</evidence>
<proteinExistence type="predicted"/>
<reference evidence="3 4" key="1">
    <citation type="submission" date="2018-01" db="EMBL/GenBank/DDBJ databases">
        <title>Whole genome sequencing of Histamine producing bacteria.</title>
        <authorList>
            <person name="Butler K."/>
        </authorList>
    </citation>
    <scope>NUCLEOTIDE SEQUENCE [LARGE SCALE GENOMIC DNA]</scope>
    <source>
        <strain evidence="3 4">DSM 100436</strain>
    </source>
</reference>
<accession>A0A2T3NQ94</accession>
<dbReference type="AlphaFoldDB" id="A0A2T3NQ94"/>
<feature type="signal peptide" evidence="1">
    <location>
        <begin position="1"/>
        <end position="18"/>
    </location>
</feature>
<organism evidence="3 4">
    <name type="scientific">Photobacterium sanctipauli</name>
    <dbReference type="NCBI Taxonomy" id="1342794"/>
    <lineage>
        <taxon>Bacteria</taxon>
        <taxon>Pseudomonadati</taxon>
        <taxon>Pseudomonadota</taxon>
        <taxon>Gammaproteobacteria</taxon>
        <taxon>Vibrionales</taxon>
        <taxon>Vibrionaceae</taxon>
        <taxon>Photobacterium</taxon>
    </lineage>
</organism>